<dbReference type="SUPFAM" id="SSF46689">
    <property type="entry name" value="Homeodomain-like"/>
    <property type="match status" value="1"/>
</dbReference>
<dbReference type="EMBL" id="CP053892">
    <property type="protein sequence ID" value="QKG21221.1"/>
    <property type="molecule type" value="Genomic_DNA"/>
</dbReference>
<protein>
    <submittedName>
        <fullName evidence="6">Transcriptional regulator, TetR family</fullName>
    </submittedName>
</protein>
<keyword evidence="2 4" id="KW-0238">DNA-binding</keyword>
<feature type="domain" description="HTH tetR-type" evidence="5">
    <location>
        <begin position="1"/>
        <end position="48"/>
    </location>
</feature>
<dbReference type="GO" id="GO:0003700">
    <property type="term" value="F:DNA-binding transcription factor activity"/>
    <property type="evidence" value="ECO:0007669"/>
    <property type="project" value="TreeGrafter"/>
</dbReference>
<evidence type="ECO:0000256" key="3">
    <source>
        <dbReference type="ARBA" id="ARBA00023163"/>
    </source>
</evidence>
<dbReference type="PANTHER" id="PTHR30055:SF234">
    <property type="entry name" value="HTH-TYPE TRANSCRIPTIONAL REGULATOR BETI"/>
    <property type="match status" value="1"/>
</dbReference>
<name>A0A7D3ZJF0_ACTVE</name>
<dbReference type="InterPro" id="IPR009057">
    <property type="entry name" value="Homeodomain-like_sf"/>
</dbReference>
<feature type="DNA-binding region" description="H-T-H motif" evidence="4">
    <location>
        <begin position="11"/>
        <end position="30"/>
    </location>
</feature>
<keyword evidence="3" id="KW-0804">Transcription</keyword>
<evidence type="ECO:0000256" key="2">
    <source>
        <dbReference type="ARBA" id="ARBA00023125"/>
    </source>
</evidence>
<accession>A0A7D3ZJF0</accession>
<keyword evidence="7" id="KW-1185">Reference proteome</keyword>
<dbReference type="AlphaFoldDB" id="A0A7D3ZJF0"/>
<dbReference type="InterPro" id="IPR050109">
    <property type="entry name" value="HTH-type_TetR-like_transc_reg"/>
</dbReference>
<dbReference type="Pfam" id="PF13305">
    <property type="entry name" value="TetR_C_33"/>
    <property type="match status" value="1"/>
</dbReference>
<keyword evidence="1" id="KW-0805">Transcription regulation</keyword>
<reference evidence="6 7" key="1">
    <citation type="submission" date="2020-05" db="EMBL/GenBank/DDBJ databases">
        <title>Actinomadura verrucosospora NRRL-B18236 (PFL_A860) Genome sequencing and assembly.</title>
        <authorList>
            <person name="Samborskyy M."/>
        </authorList>
    </citation>
    <scope>NUCLEOTIDE SEQUENCE [LARGE SCALE GENOMIC DNA]</scope>
    <source>
        <strain evidence="6 7">NRRL:B18236</strain>
    </source>
</reference>
<dbReference type="PROSITE" id="PS50977">
    <property type="entry name" value="HTH_TETR_2"/>
    <property type="match status" value="1"/>
</dbReference>
<dbReference type="PANTHER" id="PTHR30055">
    <property type="entry name" value="HTH-TYPE TRANSCRIPTIONAL REGULATOR RUTR"/>
    <property type="match status" value="1"/>
</dbReference>
<evidence type="ECO:0000313" key="7">
    <source>
        <dbReference type="Proteomes" id="UP000501240"/>
    </source>
</evidence>
<evidence type="ECO:0000256" key="1">
    <source>
        <dbReference type="ARBA" id="ARBA00023015"/>
    </source>
</evidence>
<dbReference type="Pfam" id="PF00440">
    <property type="entry name" value="TetR_N"/>
    <property type="match status" value="1"/>
</dbReference>
<evidence type="ECO:0000256" key="4">
    <source>
        <dbReference type="PROSITE-ProRule" id="PRU00335"/>
    </source>
</evidence>
<dbReference type="Proteomes" id="UP000501240">
    <property type="component" value="Chromosome"/>
</dbReference>
<organism evidence="6 7">
    <name type="scientific">Actinomadura verrucosospora</name>
    <dbReference type="NCBI Taxonomy" id="46165"/>
    <lineage>
        <taxon>Bacteria</taxon>
        <taxon>Bacillati</taxon>
        <taxon>Actinomycetota</taxon>
        <taxon>Actinomycetes</taxon>
        <taxon>Streptosporangiales</taxon>
        <taxon>Thermomonosporaceae</taxon>
        <taxon>Actinomadura</taxon>
    </lineage>
</organism>
<dbReference type="InterPro" id="IPR025996">
    <property type="entry name" value="MT1864/Rv1816-like_C"/>
</dbReference>
<dbReference type="InterPro" id="IPR001647">
    <property type="entry name" value="HTH_TetR"/>
</dbReference>
<gene>
    <name evidence="6" type="ORF">ACTIVE_2859</name>
</gene>
<dbReference type="SUPFAM" id="SSF48498">
    <property type="entry name" value="Tetracyclin repressor-like, C-terminal domain"/>
    <property type="match status" value="1"/>
</dbReference>
<dbReference type="Gene3D" id="1.10.357.10">
    <property type="entry name" value="Tetracycline Repressor, domain 2"/>
    <property type="match status" value="1"/>
</dbReference>
<dbReference type="GO" id="GO:0000976">
    <property type="term" value="F:transcription cis-regulatory region binding"/>
    <property type="evidence" value="ECO:0007669"/>
    <property type="project" value="TreeGrafter"/>
</dbReference>
<proteinExistence type="predicted"/>
<evidence type="ECO:0000313" key="6">
    <source>
        <dbReference type="EMBL" id="QKG21221.1"/>
    </source>
</evidence>
<dbReference type="InterPro" id="IPR036271">
    <property type="entry name" value="Tet_transcr_reg_TetR-rel_C_sf"/>
</dbReference>
<sequence>MAEAEGWEAVTTRRLADRVEYSQPVLYSHFKGKDAIVAAVAQDGFGELAGLLREARTARSAPEEALRAVAGAYLDFARERPALYDAMFVRHVDVTLGTGERPEPLQEAFGEFVSALEPLAGERDVETLAEVTWGSLHGLATLVHGHRLRPGNADARLDVLLAPIIEAGG</sequence>
<evidence type="ECO:0000259" key="5">
    <source>
        <dbReference type="PROSITE" id="PS50977"/>
    </source>
</evidence>